<evidence type="ECO:0000313" key="3">
    <source>
        <dbReference type="Proteomes" id="UP001283361"/>
    </source>
</evidence>
<accession>A0AAE1DI20</accession>
<dbReference type="AlphaFoldDB" id="A0AAE1DI20"/>
<keyword evidence="3" id="KW-1185">Reference proteome</keyword>
<comment type="caution">
    <text evidence="2">The sequence shown here is derived from an EMBL/GenBank/DDBJ whole genome shotgun (WGS) entry which is preliminary data.</text>
</comment>
<dbReference type="EMBL" id="JAWDGP010003737">
    <property type="protein sequence ID" value="KAK3771479.1"/>
    <property type="molecule type" value="Genomic_DNA"/>
</dbReference>
<organism evidence="2 3">
    <name type="scientific">Elysia crispata</name>
    <name type="common">lettuce slug</name>
    <dbReference type="NCBI Taxonomy" id="231223"/>
    <lineage>
        <taxon>Eukaryota</taxon>
        <taxon>Metazoa</taxon>
        <taxon>Spiralia</taxon>
        <taxon>Lophotrochozoa</taxon>
        <taxon>Mollusca</taxon>
        <taxon>Gastropoda</taxon>
        <taxon>Heterobranchia</taxon>
        <taxon>Euthyneura</taxon>
        <taxon>Panpulmonata</taxon>
        <taxon>Sacoglossa</taxon>
        <taxon>Placobranchoidea</taxon>
        <taxon>Plakobranchidae</taxon>
        <taxon>Elysia</taxon>
    </lineage>
</organism>
<protein>
    <submittedName>
        <fullName evidence="2">Uncharacterized protein</fullName>
    </submittedName>
</protein>
<sequence>MCYGPMNVKKRRHLCPKQRACPTIWTRVHRPTLTPQSLTQSRTPRRAWKRRFPRLVTSSRPYTRRVVTAHSDAWQLLTPCPSIVCENKGEGGAMAISPGEHSAIFEHAIYLNNFYSPLSYSLSPAFLYPLSERHRSAPSYVPASPQRAGTSPCYLNTSPQHTYTSSGYQNSHSSTPTICLSQSSSCDHQGLSNLSENQPL</sequence>
<gene>
    <name evidence="2" type="ORF">RRG08_065408</name>
</gene>
<name>A0AAE1DI20_9GAST</name>
<evidence type="ECO:0000313" key="2">
    <source>
        <dbReference type="EMBL" id="KAK3771479.1"/>
    </source>
</evidence>
<proteinExistence type="predicted"/>
<feature type="compositionally biased region" description="Polar residues" evidence="1">
    <location>
        <begin position="147"/>
        <end position="156"/>
    </location>
</feature>
<feature type="region of interest" description="Disordered" evidence="1">
    <location>
        <begin position="137"/>
        <end position="156"/>
    </location>
</feature>
<evidence type="ECO:0000256" key="1">
    <source>
        <dbReference type="SAM" id="MobiDB-lite"/>
    </source>
</evidence>
<dbReference type="Proteomes" id="UP001283361">
    <property type="component" value="Unassembled WGS sequence"/>
</dbReference>
<reference evidence="2" key="1">
    <citation type="journal article" date="2023" name="G3 (Bethesda)">
        <title>A reference genome for the long-term kleptoplast-retaining sea slug Elysia crispata morphotype clarki.</title>
        <authorList>
            <person name="Eastman K.E."/>
            <person name="Pendleton A.L."/>
            <person name="Shaikh M.A."/>
            <person name="Suttiyut T."/>
            <person name="Ogas R."/>
            <person name="Tomko P."/>
            <person name="Gavelis G."/>
            <person name="Widhalm J.R."/>
            <person name="Wisecaver J.H."/>
        </authorList>
    </citation>
    <scope>NUCLEOTIDE SEQUENCE</scope>
    <source>
        <strain evidence="2">ECLA1</strain>
    </source>
</reference>